<feature type="compositionally biased region" description="Polar residues" evidence="5">
    <location>
        <begin position="112"/>
        <end position="124"/>
    </location>
</feature>
<dbReference type="InterPro" id="IPR038508">
    <property type="entry name" value="ArfGAP_dom_sf"/>
</dbReference>
<dbReference type="OrthoDB" id="983479at2759"/>
<dbReference type="FunCoup" id="A0A0C3BXE6">
    <property type="interactions" value="318"/>
</dbReference>
<protein>
    <recommendedName>
        <fullName evidence="8">Arf-GAP domain-containing protein</fullName>
    </recommendedName>
</protein>
<dbReference type="Gene3D" id="1.10.220.150">
    <property type="entry name" value="Arf GTPase activating protein"/>
    <property type="match status" value="1"/>
</dbReference>
<keyword evidence="2" id="KW-0479">Metal-binding</keyword>
<evidence type="ECO:0008006" key="8">
    <source>
        <dbReference type="Google" id="ProtNLM"/>
    </source>
</evidence>
<feature type="compositionally biased region" description="Basic and acidic residues" evidence="5">
    <location>
        <begin position="322"/>
        <end position="332"/>
    </location>
</feature>
<proteinExistence type="predicted"/>
<keyword evidence="4" id="KW-0862">Zinc</keyword>
<feature type="region of interest" description="Disordered" evidence="5">
    <location>
        <begin position="289"/>
        <end position="354"/>
    </location>
</feature>
<keyword evidence="3" id="KW-0863">Zinc-finger</keyword>
<dbReference type="GO" id="GO:0030100">
    <property type="term" value="P:regulation of endocytosis"/>
    <property type="evidence" value="ECO:0007669"/>
    <property type="project" value="TreeGrafter"/>
</dbReference>
<dbReference type="GO" id="GO:0008270">
    <property type="term" value="F:zinc ion binding"/>
    <property type="evidence" value="ECO:0007669"/>
    <property type="project" value="UniProtKB-KW"/>
</dbReference>
<reference evidence="7" key="2">
    <citation type="submission" date="2015-01" db="EMBL/GenBank/DDBJ databases">
        <title>Evolutionary Origins and Diversification of the Mycorrhizal Mutualists.</title>
        <authorList>
            <consortium name="DOE Joint Genome Institute"/>
            <consortium name="Mycorrhizal Genomics Consortium"/>
            <person name="Kohler A."/>
            <person name="Kuo A."/>
            <person name="Nagy L.G."/>
            <person name="Floudas D."/>
            <person name="Copeland A."/>
            <person name="Barry K.W."/>
            <person name="Cichocki N."/>
            <person name="Veneault-Fourrey C."/>
            <person name="LaButti K."/>
            <person name="Lindquist E.A."/>
            <person name="Lipzen A."/>
            <person name="Lundell T."/>
            <person name="Morin E."/>
            <person name="Murat C."/>
            <person name="Riley R."/>
            <person name="Ohm R."/>
            <person name="Sun H."/>
            <person name="Tunlid A."/>
            <person name="Henrissat B."/>
            <person name="Grigoriev I.V."/>
            <person name="Hibbett D.S."/>
            <person name="Martin F."/>
        </authorList>
    </citation>
    <scope>NUCLEOTIDE SEQUENCE [LARGE SCALE GENOMIC DNA]</scope>
    <source>
        <strain evidence="7">F 1598</strain>
    </source>
</reference>
<feature type="region of interest" description="Disordered" evidence="5">
    <location>
        <begin position="147"/>
        <end position="191"/>
    </location>
</feature>
<dbReference type="GO" id="GO:0032012">
    <property type="term" value="P:regulation of ARF protein signal transduction"/>
    <property type="evidence" value="ECO:0007669"/>
    <property type="project" value="TreeGrafter"/>
</dbReference>
<evidence type="ECO:0000256" key="5">
    <source>
        <dbReference type="SAM" id="MobiDB-lite"/>
    </source>
</evidence>
<dbReference type="AlphaFoldDB" id="A0A0C3BXE6"/>
<sequence length="354" mass="37601">MDTWQDEQIKRMQLGGNAPFRNFMQSYSPAEQGGYKEGLSSYDTYHCWAATQYREKLDAELAGTTWTQSAPPTGVASPGSGSGSPGRPSSAQGLRKSRASARSTTGSTLRSDSASPASFHNSPAGTPDIALDQKTANESFFASMGQLNASRPDNLPPSQGGKYQGFGSTPSPSPPGSQHPAFGLTSAAAPSISDFQENPRAALSKGWSLFSAAVAGASKVVSENVIQPGIEKVSDPNLHASVRGYMTEAQKRATYVGQSANQWSKNQFGVDVAEHVGGVVDGVKERIAGPEKSGYGSLAQENDGESSALYHDDTDDFFTEFSEGHKQDEHHAAPTTSGAPPVPKKDEWDEWNDF</sequence>
<evidence type="ECO:0000256" key="3">
    <source>
        <dbReference type="ARBA" id="ARBA00022771"/>
    </source>
</evidence>
<evidence type="ECO:0000256" key="2">
    <source>
        <dbReference type="ARBA" id="ARBA00022723"/>
    </source>
</evidence>
<dbReference type="InParanoid" id="A0A0C3BXE6"/>
<dbReference type="STRING" id="765440.A0A0C3BXE6"/>
<organism evidence="6 7">
    <name type="scientific">Piloderma croceum (strain F 1598)</name>
    <dbReference type="NCBI Taxonomy" id="765440"/>
    <lineage>
        <taxon>Eukaryota</taxon>
        <taxon>Fungi</taxon>
        <taxon>Dikarya</taxon>
        <taxon>Basidiomycota</taxon>
        <taxon>Agaricomycotina</taxon>
        <taxon>Agaricomycetes</taxon>
        <taxon>Agaricomycetidae</taxon>
        <taxon>Atheliales</taxon>
        <taxon>Atheliaceae</taxon>
        <taxon>Piloderma</taxon>
    </lineage>
</organism>
<evidence type="ECO:0000313" key="7">
    <source>
        <dbReference type="Proteomes" id="UP000054166"/>
    </source>
</evidence>
<keyword evidence="1" id="KW-0343">GTPase activation</keyword>
<feature type="compositionally biased region" description="Low complexity" evidence="5">
    <location>
        <begin position="69"/>
        <end position="91"/>
    </location>
</feature>
<dbReference type="GO" id="GO:0005096">
    <property type="term" value="F:GTPase activator activity"/>
    <property type="evidence" value="ECO:0007669"/>
    <property type="project" value="UniProtKB-KW"/>
</dbReference>
<dbReference type="HOGENOM" id="CLU_044516_2_2_1"/>
<dbReference type="PANTHER" id="PTHR46395:SF1">
    <property type="entry name" value="ADP-RIBOSYLATION FACTOR GTPASE-ACTIVATING PROTEIN 1"/>
    <property type="match status" value="1"/>
</dbReference>
<dbReference type="GO" id="GO:0000139">
    <property type="term" value="C:Golgi membrane"/>
    <property type="evidence" value="ECO:0007669"/>
    <property type="project" value="TreeGrafter"/>
</dbReference>
<reference evidence="6 7" key="1">
    <citation type="submission" date="2014-04" db="EMBL/GenBank/DDBJ databases">
        <authorList>
            <consortium name="DOE Joint Genome Institute"/>
            <person name="Kuo A."/>
            <person name="Tarkka M."/>
            <person name="Buscot F."/>
            <person name="Kohler A."/>
            <person name="Nagy L.G."/>
            <person name="Floudas D."/>
            <person name="Copeland A."/>
            <person name="Barry K.W."/>
            <person name="Cichocki N."/>
            <person name="Veneault-Fourrey C."/>
            <person name="LaButti K."/>
            <person name="Lindquist E.A."/>
            <person name="Lipzen A."/>
            <person name="Lundell T."/>
            <person name="Morin E."/>
            <person name="Murat C."/>
            <person name="Sun H."/>
            <person name="Tunlid A."/>
            <person name="Henrissat B."/>
            <person name="Grigoriev I.V."/>
            <person name="Hibbett D.S."/>
            <person name="Martin F."/>
            <person name="Nordberg H.P."/>
            <person name="Cantor M.N."/>
            <person name="Hua S.X."/>
        </authorList>
    </citation>
    <scope>NUCLEOTIDE SEQUENCE [LARGE SCALE GENOMIC DNA]</scope>
    <source>
        <strain evidence="6 7">F 1598</strain>
    </source>
</reference>
<feature type="compositionally biased region" description="Low complexity" evidence="5">
    <location>
        <begin position="100"/>
        <end position="111"/>
    </location>
</feature>
<accession>A0A0C3BXE6</accession>
<name>A0A0C3BXE6_PILCF</name>
<keyword evidence="7" id="KW-1185">Reference proteome</keyword>
<feature type="region of interest" description="Disordered" evidence="5">
    <location>
        <begin position="64"/>
        <end position="130"/>
    </location>
</feature>
<dbReference type="EMBL" id="KN832972">
    <property type="protein sequence ID" value="KIM91203.1"/>
    <property type="molecule type" value="Genomic_DNA"/>
</dbReference>
<evidence type="ECO:0000313" key="6">
    <source>
        <dbReference type="EMBL" id="KIM91203.1"/>
    </source>
</evidence>
<dbReference type="Proteomes" id="UP000054166">
    <property type="component" value="Unassembled WGS sequence"/>
</dbReference>
<evidence type="ECO:0000256" key="4">
    <source>
        <dbReference type="ARBA" id="ARBA00022833"/>
    </source>
</evidence>
<gene>
    <name evidence="6" type="ORF">PILCRDRAFT_811713</name>
</gene>
<feature type="region of interest" description="Disordered" evidence="5">
    <location>
        <begin position="12"/>
        <end position="35"/>
    </location>
</feature>
<dbReference type="PANTHER" id="PTHR46395">
    <property type="entry name" value="ADP-RIBOSYLATION FACTOR GTPASE-ACTIVATING PROTEIN 1"/>
    <property type="match status" value="1"/>
</dbReference>
<evidence type="ECO:0000256" key="1">
    <source>
        <dbReference type="ARBA" id="ARBA00022468"/>
    </source>
</evidence>